<dbReference type="GeneID" id="94844895"/>
<dbReference type="OrthoDB" id="10437944at2759"/>
<dbReference type="VEuPathDB" id="TrichDB:TRFO_35334"/>
<dbReference type="InterPro" id="IPR038765">
    <property type="entry name" value="Papain-like_cys_pep_sf"/>
</dbReference>
<reference evidence="2" key="1">
    <citation type="submission" date="2016-10" db="EMBL/GenBank/DDBJ databases">
        <authorList>
            <person name="Benchimol M."/>
            <person name="Almeida L.G."/>
            <person name="Vasconcelos A.T."/>
            <person name="Perreira-Neves A."/>
            <person name="Rosa I.A."/>
            <person name="Tasca T."/>
            <person name="Bogo M.R."/>
            <person name="de Souza W."/>
        </authorList>
    </citation>
    <scope>NUCLEOTIDE SEQUENCE [LARGE SCALE GENOMIC DNA]</scope>
    <source>
        <strain evidence="2">K</strain>
    </source>
</reference>
<dbReference type="EMBL" id="MLAK01001065">
    <property type="protein sequence ID" value="OHS98272.1"/>
    <property type="molecule type" value="Genomic_DNA"/>
</dbReference>
<accession>A0A1J4JGI8</accession>
<dbReference type="RefSeq" id="XP_068351409.1">
    <property type="nucleotide sequence ID" value="XM_068510191.1"/>
</dbReference>
<name>A0A1J4JGI8_9EUKA</name>
<dbReference type="InterPro" id="IPR000668">
    <property type="entry name" value="Peptidase_C1A_C"/>
</dbReference>
<evidence type="ECO:0000259" key="1">
    <source>
        <dbReference type="SMART" id="SM00645"/>
    </source>
</evidence>
<sequence>MFLFLVSLCICRANDQKPLITQGLVDKINNNPNSTFKAKLYPQFAQMTIGEAKRFLSPVRKTPINHGSAHPVGANERLFDIYDKRVFAGLTNPDYSDQFDSSNKYKYQVYNNIDFCSSWASSVTSAMSLALSIHTRKFINLSIQFILDCDLMGDPCIERPPLNAYEQFWKRFIPQAERWDQPELKDGKPHFLRAPPNELTKETCDSQSSTQCYPGWTNCPRNRVLSGSCDATSESNCPIYFLYNWRWIKSHIWEVGPVTSSILVRPAFFTYSSGVYSSLGERASTGDVSDEEDENVFNSEILGMLDVTIIGWGQVAINLSTKATLHQQLRTRWWYVVPHFGYEWGCTCSEVFGVPKKLGDSGNVPHNYANDDTSDQETSEYSDLTSIVDRCASGSSSTLTGIVRFNRRFDDSNIESQAVGAVPFNFRPKAYRTPQATWSGYHAAEVEKDAAGAKKL</sequence>
<dbReference type="Gene3D" id="3.90.70.10">
    <property type="entry name" value="Cysteine proteinases"/>
    <property type="match status" value="1"/>
</dbReference>
<dbReference type="GO" id="GO:0008234">
    <property type="term" value="F:cysteine-type peptidase activity"/>
    <property type="evidence" value="ECO:0007669"/>
    <property type="project" value="InterPro"/>
</dbReference>
<gene>
    <name evidence="2" type="ORF">TRFO_35334</name>
</gene>
<comment type="caution">
    <text evidence="2">The sequence shown here is derived from an EMBL/GenBank/DDBJ whole genome shotgun (WGS) entry which is preliminary data.</text>
</comment>
<evidence type="ECO:0000313" key="2">
    <source>
        <dbReference type="EMBL" id="OHS98272.1"/>
    </source>
</evidence>
<dbReference type="AlphaFoldDB" id="A0A1J4JGI8"/>
<protein>
    <recommendedName>
        <fullName evidence="1">Peptidase C1A papain C-terminal domain-containing protein</fullName>
    </recommendedName>
</protein>
<dbReference type="SUPFAM" id="SSF54001">
    <property type="entry name" value="Cysteine proteinases"/>
    <property type="match status" value="1"/>
</dbReference>
<dbReference type="SMART" id="SM00645">
    <property type="entry name" value="Pept_C1"/>
    <property type="match status" value="1"/>
</dbReference>
<evidence type="ECO:0000313" key="3">
    <source>
        <dbReference type="Proteomes" id="UP000179807"/>
    </source>
</evidence>
<feature type="domain" description="Peptidase C1A papain C-terminal" evidence="1">
    <location>
        <begin position="95"/>
        <end position="422"/>
    </location>
</feature>
<dbReference type="Pfam" id="PF00112">
    <property type="entry name" value="Peptidase_C1"/>
    <property type="match status" value="1"/>
</dbReference>
<dbReference type="Proteomes" id="UP000179807">
    <property type="component" value="Unassembled WGS sequence"/>
</dbReference>
<organism evidence="2 3">
    <name type="scientific">Tritrichomonas foetus</name>
    <dbReference type="NCBI Taxonomy" id="1144522"/>
    <lineage>
        <taxon>Eukaryota</taxon>
        <taxon>Metamonada</taxon>
        <taxon>Parabasalia</taxon>
        <taxon>Tritrichomonadida</taxon>
        <taxon>Tritrichomonadidae</taxon>
        <taxon>Tritrichomonas</taxon>
    </lineage>
</organism>
<keyword evidence="3" id="KW-1185">Reference proteome</keyword>
<dbReference type="GO" id="GO:0006508">
    <property type="term" value="P:proteolysis"/>
    <property type="evidence" value="ECO:0007669"/>
    <property type="project" value="InterPro"/>
</dbReference>
<proteinExistence type="predicted"/>